<name>F0WDY5_9STRA</name>
<dbReference type="PROSITE" id="PS50020">
    <property type="entry name" value="WW_DOMAIN_2"/>
    <property type="match status" value="1"/>
</dbReference>
<feature type="compositionally biased region" description="Polar residues" evidence="2">
    <location>
        <begin position="1"/>
        <end position="10"/>
    </location>
</feature>
<dbReference type="Pfam" id="PF00169">
    <property type="entry name" value="PH"/>
    <property type="match status" value="1"/>
</dbReference>
<dbReference type="EMBL" id="FR824115">
    <property type="protein sequence ID" value="CCA19413.1"/>
    <property type="molecule type" value="Genomic_DNA"/>
</dbReference>
<dbReference type="InterPro" id="IPR001849">
    <property type="entry name" value="PH_domain"/>
</dbReference>
<keyword evidence="1" id="KW-0175">Coiled coil</keyword>
<organism evidence="5">
    <name type="scientific">Albugo laibachii Nc14</name>
    <dbReference type="NCBI Taxonomy" id="890382"/>
    <lineage>
        <taxon>Eukaryota</taxon>
        <taxon>Sar</taxon>
        <taxon>Stramenopiles</taxon>
        <taxon>Oomycota</taxon>
        <taxon>Peronosporomycetes</taxon>
        <taxon>Albuginales</taxon>
        <taxon>Albuginaceae</taxon>
        <taxon>Albugo</taxon>
    </lineage>
</organism>
<dbReference type="HOGENOM" id="CLU_366563_0_0_1"/>
<dbReference type="Gene3D" id="2.30.29.30">
    <property type="entry name" value="Pleckstrin-homology domain (PH domain)/Phosphotyrosine-binding domain (PTB)"/>
    <property type="match status" value="1"/>
</dbReference>
<dbReference type="SUPFAM" id="SSF51045">
    <property type="entry name" value="WW domain"/>
    <property type="match status" value="1"/>
</dbReference>
<dbReference type="AlphaFoldDB" id="F0WDY5"/>
<proteinExistence type="predicted"/>
<feature type="compositionally biased region" description="Low complexity" evidence="2">
    <location>
        <begin position="299"/>
        <end position="312"/>
    </location>
</feature>
<feature type="region of interest" description="Disordered" evidence="2">
    <location>
        <begin position="288"/>
        <end position="321"/>
    </location>
</feature>
<dbReference type="Gene3D" id="2.20.70.10">
    <property type="match status" value="1"/>
</dbReference>
<feature type="compositionally biased region" description="Acidic residues" evidence="2">
    <location>
        <begin position="715"/>
        <end position="724"/>
    </location>
</feature>
<feature type="region of interest" description="Disordered" evidence="2">
    <location>
        <begin position="515"/>
        <end position="536"/>
    </location>
</feature>
<evidence type="ECO:0000256" key="1">
    <source>
        <dbReference type="SAM" id="Coils"/>
    </source>
</evidence>
<dbReference type="InterPro" id="IPR001202">
    <property type="entry name" value="WW_dom"/>
</dbReference>
<feature type="domain" description="PH" evidence="3">
    <location>
        <begin position="86"/>
        <end position="208"/>
    </location>
</feature>
<reference evidence="5" key="2">
    <citation type="submission" date="2011-02" db="EMBL/GenBank/DDBJ databases">
        <authorList>
            <person name="MacLean D."/>
        </authorList>
    </citation>
    <scope>NUCLEOTIDE SEQUENCE</scope>
</reference>
<evidence type="ECO:0000256" key="2">
    <source>
        <dbReference type="SAM" id="MobiDB-lite"/>
    </source>
</evidence>
<dbReference type="SMART" id="SM00233">
    <property type="entry name" value="PH"/>
    <property type="match status" value="1"/>
</dbReference>
<gene>
    <name evidence="5" type="primary">AlNc14C70G4853</name>
    <name evidence="5" type="ORF">ALNC14_055560</name>
</gene>
<feature type="compositionally biased region" description="Low complexity" evidence="2">
    <location>
        <begin position="19"/>
        <end position="39"/>
    </location>
</feature>
<feature type="compositionally biased region" description="Polar residues" evidence="2">
    <location>
        <begin position="72"/>
        <end position="81"/>
    </location>
</feature>
<dbReference type="CDD" id="cd00201">
    <property type="entry name" value="WW"/>
    <property type="match status" value="1"/>
</dbReference>
<dbReference type="SUPFAM" id="SSF50729">
    <property type="entry name" value="PH domain-like"/>
    <property type="match status" value="1"/>
</dbReference>
<feature type="compositionally biased region" description="Basic and acidic residues" evidence="2">
    <location>
        <begin position="479"/>
        <end position="489"/>
    </location>
</feature>
<dbReference type="PROSITE" id="PS50003">
    <property type="entry name" value="PH_DOMAIN"/>
    <property type="match status" value="1"/>
</dbReference>
<dbReference type="SMART" id="SM00456">
    <property type="entry name" value="WW"/>
    <property type="match status" value="1"/>
</dbReference>
<feature type="coiled-coil region" evidence="1">
    <location>
        <begin position="362"/>
        <end position="458"/>
    </location>
</feature>
<feature type="coiled-coil region" evidence="1">
    <location>
        <begin position="218"/>
        <end position="271"/>
    </location>
</feature>
<dbReference type="InterPro" id="IPR036020">
    <property type="entry name" value="WW_dom_sf"/>
</dbReference>
<sequence>MNNVDASSNRPTRRRPIQRKSQPSRASSQSHSSSGSRSSTRGDCEPQLARSRAMVNNPVRNHTSAGVKRSRIQFSPQQDAKTLSKLGTKSGYLKQQAPGTKTWNWYYFVIRPATYLYYYQTADDEIPSGVIDLEYLDQVDYKSQVGDMFGKKQFQGSSKYSFRLCSSSENKNAIEDSEIPTEPLELYLDPTLPKEGTEWIEVLQATGRMRGEPDDQSIQVLEGELEKANEMIAELREQLADSRQNQDEQAADRAQEETEYFRQMLDNLSQQTEITLNECRTIKDSLMATGLEGGKSPKARSSSRSSASARRSSGTDKKNPLQRLEQLVALFEDTAKAFHKQETQLVELKGTEIEYQAKSAEKDQTIRSLKRNEAKVSDLQRRLEEQNHLIEESEEKDAHIAKLKGELEESGGIAEKRKDLEQKLSDCQLKLMEQEDLLEELQQDAQYQRKMRDLAEQRAQEAVAWRRKSEAISPAPPKEGLHRHNRNDAIGEGEEGSIGLQKQIYQRLGKYKQGMKNTSKHTDPVPNQFDQKSRFTSGKKEGFIEQSKRNMSLFKSRMESYGNEPEGDRLDQQGDFIETSSVATTESNEELPEGWTRVESRHYPGDFYYYNARTGENSWDFPSAPAKSKSLACKDKEEKPVAGVSQRIQERFTRIAANPTKTNRPRERHTKSIVNLDQSSLIRMGALRKKPVKKIVKPEDEDELSRQPRPTYESDVSEDSDDQVDSNLHEEHTDMKSRVTQAKAIMQNYNWNSTALSKKAKFMMNQKSRFAAWNSTKTDGRAG</sequence>
<feature type="region of interest" description="Disordered" evidence="2">
    <location>
        <begin position="465"/>
        <end position="498"/>
    </location>
</feature>
<protein>
    <submittedName>
        <fullName evidence="5">Uncharacterized protein AlNc14C70G4853</fullName>
    </submittedName>
</protein>
<evidence type="ECO:0000259" key="4">
    <source>
        <dbReference type="PROSITE" id="PS50020"/>
    </source>
</evidence>
<accession>F0WDY5</accession>
<reference evidence="5" key="1">
    <citation type="journal article" date="2011" name="PLoS Biol.">
        <title>Gene gain and loss during evolution of obligate parasitism in the white rust pathogen of Arabidopsis thaliana.</title>
        <authorList>
            <person name="Kemen E."/>
            <person name="Gardiner A."/>
            <person name="Schultz-Larsen T."/>
            <person name="Kemen A.C."/>
            <person name="Balmuth A.L."/>
            <person name="Robert-Seilaniantz A."/>
            <person name="Bailey K."/>
            <person name="Holub E."/>
            <person name="Studholme D.J."/>
            <person name="Maclean D."/>
            <person name="Jones J.D."/>
        </authorList>
    </citation>
    <scope>NUCLEOTIDE SEQUENCE</scope>
</reference>
<feature type="domain" description="WW" evidence="4">
    <location>
        <begin position="589"/>
        <end position="624"/>
    </location>
</feature>
<dbReference type="InterPro" id="IPR011993">
    <property type="entry name" value="PH-like_dom_sf"/>
</dbReference>
<feature type="region of interest" description="Disordered" evidence="2">
    <location>
        <begin position="1"/>
        <end position="81"/>
    </location>
</feature>
<evidence type="ECO:0000313" key="5">
    <source>
        <dbReference type="EMBL" id="CCA19413.1"/>
    </source>
</evidence>
<evidence type="ECO:0000259" key="3">
    <source>
        <dbReference type="PROSITE" id="PS50003"/>
    </source>
</evidence>
<feature type="region of interest" description="Disordered" evidence="2">
    <location>
        <begin position="692"/>
        <end position="727"/>
    </location>
</feature>